<reference evidence="2" key="1">
    <citation type="submission" date="2019-04" db="EMBL/GenBank/DDBJ databases">
        <title>Evolution of Biomass-Degrading Anaerobic Consortia Revealed by Metagenomics.</title>
        <authorList>
            <person name="Peng X."/>
        </authorList>
    </citation>
    <scope>NUCLEOTIDE SEQUENCE</scope>
    <source>
        <strain evidence="2">SIG13</strain>
    </source>
</reference>
<name>A0A8T3VII7_9EURY</name>
<protein>
    <submittedName>
        <fullName evidence="2">Uncharacterized protein</fullName>
    </submittedName>
</protein>
<evidence type="ECO:0000313" key="3">
    <source>
        <dbReference type="Proteomes" id="UP000713479"/>
    </source>
</evidence>
<sequence>MTDKNPKEFRFGNEKFGGSFRPGEFELKFPDELPREEFEEMFRERLESLHKIGREFMPFDDNEIKVKKEKLRPLSIRVKAHTKEFFKNSSILSAREVLELYENFNNGSEAFINSLLKDEEDLKQQLSEIQEKLHNAQLFKDKLNDLDLEKSEMTDEDIISSLNEKYDTSEVKIVISSDDILDDIALYNTQSVVMPEANYLVINAVNDITPVVYYFPKDFAEDAIVGILANISKYCDEQKIEYSFFEEEQEEDDGEE</sequence>
<evidence type="ECO:0000256" key="1">
    <source>
        <dbReference type="SAM" id="Coils"/>
    </source>
</evidence>
<evidence type="ECO:0000313" key="2">
    <source>
        <dbReference type="EMBL" id="MBE6510973.1"/>
    </source>
</evidence>
<keyword evidence="1" id="KW-0175">Coiled coil</keyword>
<gene>
    <name evidence="2" type="ORF">E7Z74_06875</name>
</gene>
<proteinExistence type="predicted"/>
<dbReference type="EMBL" id="SUTF01000007">
    <property type="protein sequence ID" value="MBE6510973.1"/>
    <property type="molecule type" value="Genomic_DNA"/>
</dbReference>
<comment type="caution">
    <text evidence="2">The sequence shown here is derived from an EMBL/GenBank/DDBJ whole genome shotgun (WGS) entry which is preliminary data.</text>
</comment>
<dbReference type="Proteomes" id="UP000713479">
    <property type="component" value="Unassembled WGS sequence"/>
</dbReference>
<accession>A0A8T3VII7</accession>
<organism evidence="2 3">
    <name type="scientific">Methanobrevibacter millerae</name>
    <dbReference type="NCBI Taxonomy" id="230361"/>
    <lineage>
        <taxon>Archaea</taxon>
        <taxon>Methanobacteriati</taxon>
        <taxon>Methanobacteriota</taxon>
        <taxon>Methanomada group</taxon>
        <taxon>Methanobacteria</taxon>
        <taxon>Methanobacteriales</taxon>
        <taxon>Methanobacteriaceae</taxon>
        <taxon>Methanobrevibacter</taxon>
    </lineage>
</organism>
<dbReference type="AlphaFoldDB" id="A0A8T3VII7"/>
<feature type="coiled-coil region" evidence="1">
    <location>
        <begin position="112"/>
        <end position="156"/>
    </location>
</feature>